<organism evidence="2 3">
    <name type="scientific">Galerina marginata (strain CBS 339.88)</name>
    <dbReference type="NCBI Taxonomy" id="685588"/>
    <lineage>
        <taxon>Eukaryota</taxon>
        <taxon>Fungi</taxon>
        <taxon>Dikarya</taxon>
        <taxon>Basidiomycota</taxon>
        <taxon>Agaricomycotina</taxon>
        <taxon>Agaricomycetes</taxon>
        <taxon>Agaricomycetidae</taxon>
        <taxon>Agaricales</taxon>
        <taxon>Agaricineae</taxon>
        <taxon>Strophariaceae</taxon>
        <taxon>Galerina</taxon>
    </lineage>
</organism>
<accession>A0A067T848</accession>
<dbReference type="HOGENOM" id="CLU_495264_0_0_1"/>
<reference evidence="3" key="1">
    <citation type="journal article" date="2014" name="Proc. Natl. Acad. Sci. U.S.A.">
        <title>Extensive sampling of basidiomycete genomes demonstrates inadequacy of the white-rot/brown-rot paradigm for wood decay fungi.</title>
        <authorList>
            <person name="Riley R."/>
            <person name="Salamov A.A."/>
            <person name="Brown D.W."/>
            <person name="Nagy L.G."/>
            <person name="Floudas D."/>
            <person name="Held B.W."/>
            <person name="Levasseur A."/>
            <person name="Lombard V."/>
            <person name="Morin E."/>
            <person name="Otillar R."/>
            <person name="Lindquist E.A."/>
            <person name="Sun H."/>
            <person name="LaButti K.M."/>
            <person name="Schmutz J."/>
            <person name="Jabbour D."/>
            <person name="Luo H."/>
            <person name="Baker S.E."/>
            <person name="Pisabarro A.G."/>
            <person name="Walton J.D."/>
            <person name="Blanchette R.A."/>
            <person name="Henrissat B."/>
            <person name="Martin F."/>
            <person name="Cullen D."/>
            <person name="Hibbett D.S."/>
            <person name="Grigoriev I.V."/>
        </authorList>
    </citation>
    <scope>NUCLEOTIDE SEQUENCE [LARGE SCALE GENOMIC DNA]</scope>
    <source>
        <strain evidence="3">CBS 339.88</strain>
    </source>
</reference>
<feature type="region of interest" description="Disordered" evidence="1">
    <location>
        <begin position="421"/>
        <end position="451"/>
    </location>
</feature>
<evidence type="ECO:0000313" key="3">
    <source>
        <dbReference type="Proteomes" id="UP000027222"/>
    </source>
</evidence>
<feature type="compositionally biased region" description="Low complexity" evidence="1">
    <location>
        <begin position="313"/>
        <end position="328"/>
    </location>
</feature>
<keyword evidence="3" id="KW-1185">Reference proteome</keyword>
<dbReference type="EMBL" id="KL142374">
    <property type="protein sequence ID" value="KDR78512.1"/>
    <property type="molecule type" value="Genomic_DNA"/>
</dbReference>
<dbReference type="Proteomes" id="UP000027222">
    <property type="component" value="Unassembled WGS sequence"/>
</dbReference>
<name>A0A067T848_GALM3</name>
<feature type="region of interest" description="Disordered" evidence="1">
    <location>
        <begin position="169"/>
        <end position="224"/>
    </location>
</feature>
<sequence>MLWPSLRAAYGFGPYSCTEAVMVVIGPVLPPELRRRSDLGFWRRRTNSVAASTALDTWILNAGTSSSGPAVESKFKNQARNCKLDVDLELMVWTGWSSTSCPFLLLAPCPGRPCLFLSRPHFLNRLTDVQFFNTNLHFLEQPKPLAWFLLGELNLERWPRMHTLGIHKAQFPPAGRARPRRQPAPGSDEAQSQNPIPTRSSCPSAPTTSTRIRRGTYSVSPTNTSTNATAAAAAAPLLLLLLLANFKSSPLAHAPPASACESVLRQTTQVLNAECVGSILAQPHASSPPFPAPELLLLLLLALSPGPGIGASTGAAPGAPAGAGPARPGQDEDCTGTSVPGVPGVPARVGSGQDETCIIFYGRELQVKLQANLEIVPFPLSQTRPDPACLSACGVLGASWNWSRHFGGSMWRPPCSLPTSGLGVAKREEKRGKKRGRETTRRGTERERRSTAEDLMHCKRDFRKDDSGAGACACQASLKTALVRWGLWRPHKLHLDFELKFNFEVKLHLQFMPLPLANPTTTRSGCLAAARRMYMSSVSRLPLSCLQPRR</sequence>
<feature type="compositionally biased region" description="Polar residues" evidence="1">
    <location>
        <begin position="189"/>
        <end position="210"/>
    </location>
</feature>
<evidence type="ECO:0000256" key="1">
    <source>
        <dbReference type="SAM" id="MobiDB-lite"/>
    </source>
</evidence>
<evidence type="ECO:0000313" key="2">
    <source>
        <dbReference type="EMBL" id="KDR78512.1"/>
    </source>
</evidence>
<feature type="compositionally biased region" description="Basic and acidic residues" evidence="1">
    <location>
        <begin position="425"/>
        <end position="451"/>
    </location>
</feature>
<gene>
    <name evidence="2" type="ORF">GALMADRAFT_137574</name>
</gene>
<feature type="region of interest" description="Disordered" evidence="1">
    <location>
        <begin position="313"/>
        <end position="347"/>
    </location>
</feature>
<dbReference type="AlphaFoldDB" id="A0A067T848"/>
<protein>
    <submittedName>
        <fullName evidence="2">Uncharacterized protein</fullName>
    </submittedName>
</protein>
<proteinExistence type="predicted"/>